<dbReference type="AlphaFoldDB" id="A0A1I6AJ49"/>
<evidence type="ECO:0000313" key="3">
    <source>
        <dbReference type="EMBL" id="SFQ68702.1"/>
    </source>
</evidence>
<dbReference type="RefSeq" id="WP_092676977.1">
    <property type="nucleotide sequence ID" value="NZ_FOXS01000005.1"/>
</dbReference>
<evidence type="ECO:0000313" key="4">
    <source>
        <dbReference type="Proteomes" id="UP000199029"/>
    </source>
</evidence>
<evidence type="ECO:0000256" key="1">
    <source>
        <dbReference type="SAM" id="SignalP"/>
    </source>
</evidence>
<protein>
    <submittedName>
        <fullName evidence="3">Enamine deaminase RidA, house cleaning of reactive enamine intermediates, YjgF/YER057c/UK114 family</fullName>
    </submittedName>
</protein>
<dbReference type="PANTHER" id="PTHR43760">
    <property type="entry name" value="ENDORIBONUCLEASE-RELATED"/>
    <property type="match status" value="1"/>
</dbReference>
<dbReference type="EMBL" id="FOXS01000005">
    <property type="protein sequence ID" value="SFQ68702.1"/>
    <property type="molecule type" value="Genomic_DNA"/>
</dbReference>
<organism evidence="3 4">
    <name type="scientific">Hymenobacter arizonensis</name>
    <name type="common">Siccationidurans arizonensis</name>
    <dbReference type="NCBI Taxonomy" id="1227077"/>
    <lineage>
        <taxon>Bacteria</taxon>
        <taxon>Pseudomonadati</taxon>
        <taxon>Bacteroidota</taxon>
        <taxon>Cytophagia</taxon>
        <taxon>Cytophagales</taxon>
        <taxon>Hymenobacteraceae</taxon>
        <taxon>Hymenobacter</taxon>
    </lineage>
</organism>
<dbReference type="InterPro" id="IPR013813">
    <property type="entry name" value="Endoribo_LPSP/chorism_mut-like"/>
</dbReference>
<dbReference type="SUPFAM" id="SSF55298">
    <property type="entry name" value="YjgF-like"/>
    <property type="match status" value="1"/>
</dbReference>
<dbReference type="Proteomes" id="UP000199029">
    <property type="component" value="Unassembled WGS sequence"/>
</dbReference>
<dbReference type="CDD" id="cd02199">
    <property type="entry name" value="YjgF_YER057c_UK114_like_1"/>
    <property type="match status" value="1"/>
</dbReference>
<name>A0A1I6AJ49_HYMAR</name>
<dbReference type="Pfam" id="PF14588">
    <property type="entry name" value="YjgF_endoribonc"/>
    <property type="match status" value="1"/>
</dbReference>
<feature type="chain" id="PRO_5011573098" evidence="1">
    <location>
        <begin position="19"/>
        <end position="170"/>
    </location>
</feature>
<evidence type="ECO:0000259" key="2">
    <source>
        <dbReference type="Pfam" id="PF14588"/>
    </source>
</evidence>
<keyword evidence="1" id="KW-0732">Signal</keyword>
<dbReference type="Gene3D" id="3.30.1330.40">
    <property type="entry name" value="RutC-like"/>
    <property type="match status" value="1"/>
</dbReference>
<proteinExistence type="predicted"/>
<reference evidence="4" key="1">
    <citation type="submission" date="2016-10" db="EMBL/GenBank/DDBJ databases">
        <authorList>
            <person name="Varghese N."/>
            <person name="Submissions S."/>
        </authorList>
    </citation>
    <scope>NUCLEOTIDE SEQUENCE [LARGE SCALE GENOMIC DNA]</scope>
    <source>
        <strain evidence="4">OR362-8,ATCC BAA-1266,JCM 13504</strain>
    </source>
</reference>
<sequence>MKNLLIAILLGLAGPAFAQSPEAKLAQLGLTLPTVAPAIGSYVDVVRVGNLLFLSGKGPRQSSGAYITGRLGADLTTAQGYEAARLTALLQLAVLKKELGDLGKVRRIVKVNGYVKSADTFTEQPQVINGYSDLLIQVFGERGRHARTALGTNALPLGMALEVEMVVEVE</sequence>
<keyword evidence="4" id="KW-1185">Reference proteome</keyword>
<feature type="domain" description="Endoribonuclease L-PSP/chorismate mutase-like" evidence="2">
    <location>
        <begin position="22"/>
        <end position="160"/>
    </location>
</feature>
<feature type="signal peptide" evidence="1">
    <location>
        <begin position="1"/>
        <end position="18"/>
    </location>
</feature>
<dbReference type="PANTHER" id="PTHR43760:SF1">
    <property type="entry name" value="ENDORIBONUCLEASE L-PSP_CHORISMATE MUTASE-LIKE DOMAIN-CONTAINING PROTEIN"/>
    <property type="match status" value="1"/>
</dbReference>
<dbReference type="OrthoDB" id="9806350at2"/>
<accession>A0A1I6AJ49</accession>
<dbReference type="InterPro" id="IPR035959">
    <property type="entry name" value="RutC-like_sf"/>
</dbReference>
<gene>
    <name evidence="3" type="ORF">SAMN04515668_3739</name>
</gene>
<dbReference type="STRING" id="1227077.SAMN04515668_3739"/>